<proteinExistence type="predicted"/>
<sequence length="287" mass="31969">MALPQYPRFCNIHQVIHICENMDPMFKSKTEEAKLASKVRRLHGKQTEEELEEERQKSMPQKGSLAAILASAKENIKKEKSKLNGGQNSQNSEGDSEGKIDEGSLSERMMALRAKTLGESVTHQKEIVKSNKIDPPIQKTNPPTGNFGTSQSTISSDYLNDIKDRHESMYSAVRMSEIKKRPTAAIHLPKKKAQTKLINPSEKLEKAVSKPKTTPTPIAKTKSIVVEKPKTKSISPTITKSTTVKKSVNLEKKVKSDKDKPVFTKAETKKLIEEAVKIALKKVGKIE</sequence>
<feature type="compositionally biased region" description="Polar residues" evidence="1">
    <location>
        <begin position="138"/>
        <end position="153"/>
    </location>
</feature>
<evidence type="ECO:0000313" key="2">
    <source>
        <dbReference type="EMBL" id="AXK51162.1"/>
    </source>
</evidence>
<feature type="compositionally biased region" description="Low complexity" evidence="1">
    <location>
        <begin position="210"/>
        <end position="222"/>
    </location>
</feature>
<feature type="region of interest" description="Disordered" evidence="1">
    <location>
        <begin position="189"/>
        <end position="237"/>
    </location>
</feature>
<dbReference type="EMBL" id="CP031376">
    <property type="protein sequence ID" value="AXK51162.1"/>
    <property type="molecule type" value="Genomic_DNA"/>
</dbReference>
<dbReference type="KEGG" id="salx:SALLE_v1c04880"/>
<protein>
    <submittedName>
        <fullName evidence="2">Uncharacterized protein</fullName>
    </submittedName>
</protein>
<feature type="compositionally biased region" description="Polar residues" evidence="1">
    <location>
        <begin position="84"/>
        <end position="93"/>
    </location>
</feature>
<gene>
    <name evidence="2" type="ORF">SALLE_v1c04880</name>
</gene>
<dbReference type="AlphaFoldDB" id="A0A345Z3I3"/>
<evidence type="ECO:0000313" key="3">
    <source>
        <dbReference type="Proteomes" id="UP000254792"/>
    </source>
</evidence>
<organism evidence="2 3">
    <name type="scientific">Spiroplasma alleghenense</name>
    <dbReference type="NCBI Taxonomy" id="216931"/>
    <lineage>
        <taxon>Bacteria</taxon>
        <taxon>Bacillati</taxon>
        <taxon>Mycoplasmatota</taxon>
        <taxon>Mollicutes</taxon>
        <taxon>Entomoplasmatales</taxon>
        <taxon>Spiroplasmataceae</taxon>
        <taxon>Spiroplasma</taxon>
    </lineage>
</organism>
<accession>A0A345Z3I3</accession>
<reference evidence="2 3" key="1">
    <citation type="submission" date="2018-07" db="EMBL/GenBank/DDBJ databases">
        <title>Complete genome sequence of Spiroplasma alleghenense PLHS-1 (ATCC 51752).</title>
        <authorList>
            <person name="Chou L."/>
            <person name="Lee T.-Y."/>
            <person name="Tsai Y.-M."/>
            <person name="Kuo C.-H."/>
        </authorList>
    </citation>
    <scope>NUCLEOTIDE SEQUENCE [LARGE SCALE GENOMIC DNA]</scope>
    <source>
        <strain evidence="2 3">PLHS-1</strain>
    </source>
</reference>
<feature type="region of interest" description="Disordered" evidence="1">
    <location>
        <begin position="127"/>
        <end position="153"/>
    </location>
</feature>
<dbReference type="Proteomes" id="UP000254792">
    <property type="component" value="Chromosome"/>
</dbReference>
<keyword evidence="3" id="KW-1185">Reference proteome</keyword>
<feature type="region of interest" description="Disordered" evidence="1">
    <location>
        <begin position="37"/>
        <end position="103"/>
    </location>
</feature>
<evidence type="ECO:0000256" key="1">
    <source>
        <dbReference type="SAM" id="MobiDB-lite"/>
    </source>
</evidence>
<name>A0A345Z3I3_9MOLU</name>
<dbReference type="OrthoDB" id="389687at2"/>